<evidence type="ECO:0000256" key="5">
    <source>
        <dbReference type="ARBA" id="ARBA00022692"/>
    </source>
</evidence>
<gene>
    <name evidence="9" type="ORF">COW36_20990</name>
</gene>
<reference evidence="9 10" key="1">
    <citation type="submission" date="2017-09" db="EMBL/GenBank/DDBJ databases">
        <title>Depth-based differentiation of microbial function through sediment-hosted aquifers and enrichment of novel symbionts in the deep terrestrial subsurface.</title>
        <authorList>
            <person name="Probst A.J."/>
            <person name="Ladd B."/>
            <person name="Jarett J.K."/>
            <person name="Geller-Mcgrath D.E."/>
            <person name="Sieber C.M."/>
            <person name="Emerson J.B."/>
            <person name="Anantharaman K."/>
            <person name="Thomas B.C."/>
            <person name="Malmstrom R."/>
            <person name="Stieglmeier M."/>
            <person name="Klingl A."/>
            <person name="Woyke T."/>
            <person name="Ryan C.M."/>
            <person name="Banfield J.F."/>
        </authorList>
    </citation>
    <scope>NUCLEOTIDE SEQUENCE [LARGE SCALE GENOMIC DNA]</scope>
    <source>
        <strain evidence="9">CG17_big_fil_post_rev_8_21_14_2_50_48_46</strain>
    </source>
</reference>
<proteinExistence type="inferred from homology"/>
<feature type="transmembrane region" description="Helical" evidence="8">
    <location>
        <begin position="280"/>
        <end position="298"/>
    </location>
</feature>
<feature type="transmembrane region" description="Helical" evidence="8">
    <location>
        <begin position="113"/>
        <end position="137"/>
    </location>
</feature>
<dbReference type="GO" id="GO:0022857">
    <property type="term" value="F:transmembrane transporter activity"/>
    <property type="evidence" value="ECO:0007669"/>
    <property type="project" value="InterPro"/>
</dbReference>
<comment type="subcellular location">
    <subcellularLocation>
        <location evidence="1">Cell membrane</location>
        <topology evidence="1">Multi-pass membrane protein</topology>
    </subcellularLocation>
</comment>
<dbReference type="Proteomes" id="UP000231019">
    <property type="component" value="Unassembled WGS sequence"/>
</dbReference>
<accession>A0A2M7G010</accession>
<evidence type="ECO:0000313" key="9">
    <source>
        <dbReference type="EMBL" id="PIW14519.1"/>
    </source>
</evidence>
<dbReference type="Gene3D" id="1.10.3470.10">
    <property type="entry name" value="ABC transporter involved in vitamin B12 uptake, BtuC"/>
    <property type="match status" value="1"/>
</dbReference>
<dbReference type="GO" id="GO:0005886">
    <property type="term" value="C:plasma membrane"/>
    <property type="evidence" value="ECO:0007669"/>
    <property type="project" value="UniProtKB-SubCell"/>
</dbReference>
<dbReference type="InterPro" id="IPR000522">
    <property type="entry name" value="ABC_transptr_permease_BtuC"/>
</dbReference>
<protein>
    <submittedName>
        <fullName evidence="9">Iron ABC transporter</fullName>
    </submittedName>
</protein>
<keyword evidence="6 8" id="KW-1133">Transmembrane helix</keyword>
<sequence length="331" mass="35312">MNLLKQLALGLLGLLAVCLLVWGWNHDLPRWSEVWALLSSPRLLSETDRYILLELRLPRICLACLAGAGLAGAGLALQGLFRNPLVDPFVIGVSGGAALGAGLALILNWQFQFWGLSTVPLAAFAGALGIMVLVYRLGQVRGRVVIERLLLAGVAISALSSSILSLVLVLKGQGMEAVVYWIMGSFAGRTWEDCLALLPFLGVGILLLLRELKALNALQVGEESAAYLGIEVDQLKNRVILAATLLSAAVVSVSGVIGFVGLIVPHIGRFVCRTSNFRQIFIPTLFLGAALLVLADGLARNLLASQEIPVGIFTALLGVPFFLGLLLKQEF</sequence>
<evidence type="ECO:0000256" key="6">
    <source>
        <dbReference type="ARBA" id="ARBA00022989"/>
    </source>
</evidence>
<evidence type="ECO:0000256" key="4">
    <source>
        <dbReference type="ARBA" id="ARBA00022475"/>
    </source>
</evidence>
<keyword evidence="3" id="KW-0813">Transport</keyword>
<evidence type="ECO:0000256" key="1">
    <source>
        <dbReference type="ARBA" id="ARBA00004651"/>
    </source>
</evidence>
<feature type="transmembrane region" description="Helical" evidence="8">
    <location>
        <begin position="57"/>
        <end position="77"/>
    </location>
</feature>
<dbReference type="FunFam" id="1.10.3470.10:FF:000001">
    <property type="entry name" value="Vitamin B12 ABC transporter permease BtuC"/>
    <property type="match status" value="1"/>
</dbReference>
<feature type="transmembrane region" description="Helical" evidence="8">
    <location>
        <begin position="149"/>
        <end position="170"/>
    </location>
</feature>
<evidence type="ECO:0000256" key="3">
    <source>
        <dbReference type="ARBA" id="ARBA00022448"/>
    </source>
</evidence>
<dbReference type="PANTHER" id="PTHR30472:SF25">
    <property type="entry name" value="ABC TRANSPORTER PERMEASE PROTEIN MJ0876-RELATED"/>
    <property type="match status" value="1"/>
</dbReference>
<dbReference type="SUPFAM" id="SSF81345">
    <property type="entry name" value="ABC transporter involved in vitamin B12 uptake, BtuC"/>
    <property type="match status" value="1"/>
</dbReference>
<evidence type="ECO:0000313" key="10">
    <source>
        <dbReference type="Proteomes" id="UP000231019"/>
    </source>
</evidence>
<keyword evidence="7 8" id="KW-0472">Membrane</keyword>
<dbReference type="CDD" id="cd06550">
    <property type="entry name" value="TM_ABC_iron-siderophores_like"/>
    <property type="match status" value="1"/>
</dbReference>
<evidence type="ECO:0000256" key="2">
    <source>
        <dbReference type="ARBA" id="ARBA00007935"/>
    </source>
</evidence>
<dbReference type="InterPro" id="IPR037294">
    <property type="entry name" value="ABC_BtuC-like"/>
</dbReference>
<keyword evidence="4" id="KW-1003">Cell membrane</keyword>
<evidence type="ECO:0000256" key="8">
    <source>
        <dbReference type="SAM" id="Phobius"/>
    </source>
</evidence>
<keyword evidence="5 8" id="KW-0812">Transmembrane</keyword>
<feature type="transmembrane region" description="Helical" evidence="8">
    <location>
        <begin position="239"/>
        <end position="268"/>
    </location>
</feature>
<organism evidence="9 10">
    <name type="scientific">bacterium (Candidatus Blackallbacteria) CG17_big_fil_post_rev_8_21_14_2_50_48_46</name>
    <dbReference type="NCBI Taxonomy" id="2014261"/>
    <lineage>
        <taxon>Bacteria</taxon>
        <taxon>Candidatus Blackallbacteria</taxon>
    </lineage>
</organism>
<dbReference type="PANTHER" id="PTHR30472">
    <property type="entry name" value="FERRIC ENTEROBACTIN TRANSPORT SYSTEM PERMEASE PROTEIN"/>
    <property type="match status" value="1"/>
</dbReference>
<feature type="transmembrane region" description="Helical" evidence="8">
    <location>
        <begin position="310"/>
        <end position="327"/>
    </location>
</feature>
<evidence type="ECO:0000256" key="7">
    <source>
        <dbReference type="ARBA" id="ARBA00023136"/>
    </source>
</evidence>
<comment type="similarity">
    <text evidence="2">Belongs to the binding-protein-dependent transport system permease family. FecCD subfamily.</text>
</comment>
<name>A0A2M7G010_9BACT</name>
<feature type="transmembrane region" description="Helical" evidence="8">
    <location>
        <begin position="89"/>
        <end position="107"/>
    </location>
</feature>
<dbReference type="AlphaFoldDB" id="A0A2M7G010"/>
<dbReference type="Pfam" id="PF01032">
    <property type="entry name" value="FecCD"/>
    <property type="match status" value="1"/>
</dbReference>
<dbReference type="EMBL" id="PFFQ01000059">
    <property type="protein sequence ID" value="PIW14519.1"/>
    <property type="molecule type" value="Genomic_DNA"/>
</dbReference>
<comment type="caution">
    <text evidence="9">The sequence shown here is derived from an EMBL/GenBank/DDBJ whole genome shotgun (WGS) entry which is preliminary data.</text>
</comment>